<feature type="transmembrane region" description="Helical" evidence="1">
    <location>
        <begin position="53"/>
        <end position="72"/>
    </location>
</feature>
<keyword evidence="1" id="KW-0472">Membrane</keyword>
<proteinExistence type="predicted"/>
<evidence type="ECO:0000313" key="3">
    <source>
        <dbReference type="Proteomes" id="UP001161064"/>
    </source>
</evidence>
<dbReference type="EMBL" id="BPFZ01000007">
    <property type="protein sequence ID" value="GIU67186.1"/>
    <property type="molecule type" value="Genomic_DNA"/>
</dbReference>
<protein>
    <recommendedName>
        <fullName evidence="4">Lipocalin-like domain-containing protein</fullName>
    </recommendedName>
</protein>
<dbReference type="Proteomes" id="UP001161064">
    <property type="component" value="Unassembled WGS sequence"/>
</dbReference>
<organism evidence="2 3">
    <name type="scientific">Candidatus Phycosocius spiralis</name>
    <dbReference type="NCBI Taxonomy" id="2815099"/>
    <lineage>
        <taxon>Bacteria</taxon>
        <taxon>Pseudomonadati</taxon>
        <taxon>Pseudomonadota</taxon>
        <taxon>Alphaproteobacteria</taxon>
        <taxon>Caulobacterales</taxon>
        <taxon>Caulobacterales incertae sedis</taxon>
        <taxon>Candidatus Phycosocius</taxon>
    </lineage>
</organism>
<keyword evidence="1" id="KW-0812">Transmembrane</keyword>
<accession>A0ABQ4PW77</accession>
<gene>
    <name evidence="2" type="ORF">PsB1_1340</name>
</gene>
<reference evidence="2" key="2">
    <citation type="journal article" date="2023" name="ISME Commun">
        <title>Characterization of a bloom-associated alphaproteobacterial lineage, 'Candidatus Phycosocius': insights into freshwater algal-bacterial interactions.</title>
        <authorList>
            <person name="Tanabe Y."/>
            <person name="Yamaguchi H."/>
            <person name="Yoshida M."/>
            <person name="Kai A."/>
            <person name="Okazaki Y."/>
        </authorList>
    </citation>
    <scope>NUCLEOTIDE SEQUENCE</scope>
    <source>
        <strain evidence="2">BOTRYCO-1</strain>
    </source>
</reference>
<comment type="caution">
    <text evidence="2">The sequence shown here is derived from an EMBL/GenBank/DDBJ whole genome shotgun (WGS) entry which is preliminary data.</text>
</comment>
<evidence type="ECO:0008006" key="4">
    <source>
        <dbReference type="Google" id="ProtNLM"/>
    </source>
</evidence>
<name>A0ABQ4PW77_9PROT</name>
<feature type="transmembrane region" description="Helical" evidence="1">
    <location>
        <begin position="16"/>
        <end position="33"/>
    </location>
</feature>
<keyword evidence="3" id="KW-1185">Reference proteome</keyword>
<reference evidence="2" key="1">
    <citation type="submission" date="2021-05" db="EMBL/GenBank/DDBJ databases">
        <authorList>
            <person name="Tanabe Y."/>
        </authorList>
    </citation>
    <scope>NUCLEOTIDE SEQUENCE</scope>
    <source>
        <strain evidence="2">BOTRYCO-1</strain>
    </source>
</reference>
<evidence type="ECO:0000313" key="2">
    <source>
        <dbReference type="EMBL" id="GIU67186.1"/>
    </source>
</evidence>
<keyword evidence="1" id="KW-1133">Transmembrane helix</keyword>
<evidence type="ECO:0000256" key="1">
    <source>
        <dbReference type="SAM" id="Phobius"/>
    </source>
</evidence>
<sequence length="185" mass="20470">MQTTLYKFRANDTLQGFNWSAMAASGTMIWFVAPWRMKLFLQGDVMIKKLNRAFVFALALTSVLAGCISIDVNEAEVKAEIAPTPSSLIGSWDVSLFSQANSEPSKTQFVVSEVTAGTFKGTFYGSEIQNGRYIVKGNDLIFAGRTSDQSGTYWHSGRIRNNSLIQGQTLSDGRNFLMAWSAKRN</sequence>